<reference evidence="3" key="1">
    <citation type="submission" date="2022-08" db="EMBL/GenBank/DDBJ databases">
        <authorList>
            <person name="Wang H."/>
        </authorList>
    </citation>
    <scope>NUCLEOTIDE SEQUENCE</scope>
    <source>
        <strain evidence="3">PS10</strain>
    </source>
</reference>
<dbReference type="Pfam" id="PF01075">
    <property type="entry name" value="Glyco_transf_9"/>
    <property type="match status" value="1"/>
</dbReference>
<organism evidence="3 5">
    <name type="scientific">Campylobacter gastrosuis</name>
    <dbReference type="NCBI Taxonomy" id="2974576"/>
    <lineage>
        <taxon>Bacteria</taxon>
        <taxon>Pseudomonadati</taxon>
        <taxon>Campylobacterota</taxon>
        <taxon>Epsilonproteobacteria</taxon>
        <taxon>Campylobacterales</taxon>
        <taxon>Campylobacteraceae</taxon>
        <taxon>Campylobacter</taxon>
    </lineage>
</organism>
<dbReference type="Gene3D" id="3.40.50.2000">
    <property type="entry name" value="Glycogen Phosphorylase B"/>
    <property type="match status" value="2"/>
</dbReference>
<dbReference type="SUPFAM" id="SSF53756">
    <property type="entry name" value="UDP-Glycosyltransferase/glycogen phosphorylase"/>
    <property type="match status" value="1"/>
</dbReference>
<keyword evidence="1" id="KW-0328">Glycosyltransferase</keyword>
<sequence length="308" mass="34961">MKILLIRNDNIGDLICTTPAILALRKAYPNAQIDIVVNSLNACVVDKNPYLNKIHIYTKPKHKKSLFDKIGAFFKKCAVLFEIFRQKYDVAVIFRSHYSSSAALFAQVSRAKRVLGVDAKKPKKIITDKIKFSDDMHEVMLCYEILKPLGVVFGDEKTLYLPKNPSDKFKDFVFFHISSRMKENKITQDKIVTIAKFLKDTFKNVIITSEDSKEAQEISQKIDIQYLKTASLDDMANYLQCAKFLLTLEGGAMHLAPALGVKTFAIFGKSSTKRWCPWGDNVVVICGKDKIAQNVDLGDLFDKIQQYI</sequence>
<dbReference type="CDD" id="cd03789">
    <property type="entry name" value="GT9_LPS_heptosyltransferase"/>
    <property type="match status" value="1"/>
</dbReference>
<proteinExistence type="predicted"/>
<evidence type="ECO:0000256" key="2">
    <source>
        <dbReference type="ARBA" id="ARBA00022679"/>
    </source>
</evidence>
<dbReference type="PANTHER" id="PTHR30160:SF1">
    <property type="entry name" value="LIPOPOLYSACCHARIDE 1,2-N-ACETYLGLUCOSAMINETRANSFERASE-RELATED"/>
    <property type="match status" value="1"/>
</dbReference>
<comment type="caution">
    <text evidence="3">The sequence shown here is derived from an EMBL/GenBank/DDBJ whole genome shotgun (WGS) entry which is preliminary data.</text>
</comment>
<dbReference type="Proteomes" id="UP001173801">
    <property type="component" value="Unassembled WGS sequence"/>
</dbReference>
<name>A0ABT7HLB6_9BACT</name>
<evidence type="ECO:0000256" key="1">
    <source>
        <dbReference type="ARBA" id="ARBA00022676"/>
    </source>
</evidence>
<protein>
    <submittedName>
        <fullName evidence="3">Glycosyltransferase family 9 protein</fullName>
    </submittedName>
</protein>
<keyword evidence="2" id="KW-0808">Transferase</keyword>
<evidence type="ECO:0000313" key="5">
    <source>
        <dbReference type="Proteomes" id="UP001173801"/>
    </source>
</evidence>
<keyword evidence="5" id="KW-1185">Reference proteome</keyword>
<dbReference type="EMBL" id="JANURM010000001">
    <property type="protein sequence ID" value="MDL0087802.1"/>
    <property type="molecule type" value="Genomic_DNA"/>
</dbReference>
<dbReference type="InterPro" id="IPR051199">
    <property type="entry name" value="LPS_LOS_Heptosyltrfase"/>
</dbReference>
<dbReference type="EMBL" id="JANURM010000001">
    <property type="protein sequence ID" value="MDL0088013.1"/>
    <property type="molecule type" value="Genomic_DNA"/>
</dbReference>
<dbReference type="InterPro" id="IPR002201">
    <property type="entry name" value="Glyco_trans_9"/>
</dbReference>
<reference evidence="3" key="2">
    <citation type="journal article" date="2023" name="Microorganisms">
        <title>Isolation and Genomic Characteristics of Cat-Borne Campylobacter felis sp. nov. and Sheep-Borne Campylobacter ovis sp. nov.</title>
        <authorList>
            <person name="Wang H."/>
            <person name="Li Y."/>
            <person name="Gu Y."/>
            <person name="Zhou G."/>
            <person name="Chen X."/>
            <person name="Zhang X."/>
            <person name="Shao Z."/>
            <person name="Zhang J."/>
            <person name="Zhang M."/>
        </authorList>
    </citation>
    <scope>NUCLEOTIDE SEQUENCE</scope>
    <source>
        <strain evidence="3">PS10</strain>
    </source>
</reference>
<dbReference type="RefSeq" id="WP_284936533.1">
    <property type="nucleotide sequence ID" value="NZ_JANURM010000001.1"/>
</dbReference>
<evidence type="ECO:0000313" key="4">
    <source>
        <dbReference type="EMBL" id="MDL0088013.1"/>
    </source>
</evidence>
<accession>A0ABT7HLB6</accession>
<evidence type="ECO:0000313" key="3">
    <source>
        <dbReference type="EMBL" id="MDL0087802.1"/>
    </source>
</evidence>
<gene>
    <name evidence="3" type="ORF">NYG85_00225</name>
    <name evidence="4" type="ORF">NYG85_01300</name>
</gene>
<dbReference type="PANTHER" id="PTHR30160">
    <property type="entry name" value="TETRAACYLDISACCHARIDE 4'-KINASE-RELATED"/>
    <property type="match status" value="1"/>
</dbReference>